<dbReference type="Proteomes" id="UP000323142">
    <property type="component" value="Unassembled WGS sequence"/>
</dbReference>
<protein>
    <recommendedName>
        <fullName evidence="4">Nucleoside triphosphate pyrophosphatase</fullName>
        <ecNumber evidence="4">3.6.1.9</ecNumber>
    </recommendedName>
    <alternativeName>
        <fullName evidence="4">Nucleotide pyrophosphatase</fullName>
        <shortName evidence="4">Nucleotide PPase</shortName>
    </alternativeName>
</protein>
<feature type="active site" description="Proton acceptor" evidence="4">
    <location>
        <position position="83"/>
    </location>
</feature>
<dbReference type="HAMAP" id="MF_00528">
    <property type="entry name" value="Maf"/>
    <property type="match status" value="1"/>
</dbReference>
<dbReference type="GO" id="GO:0005737">
    <property type="term" value="C:cytoplasm"/>
    <property type="evidence" value="ECO:0007669"/>
    <property type="project" value="UniProtKB-SubCell"/>
</dbReference>
<dbReference type="PANTHER" id="PTHR43213">
    <property type="entry name" value="BIFUNCTIONAL DTTP/UTP PYROPHOSPHATASE/METHYLTRANSFERASE PROTEIN-RELATED"/>
    <property type="match status" value="1"/>
</dbReference>
<comment type="caution">
    <text evidence="5">The sequence shown here is derived from an EMBL/GenBank/DDBJ whole genome shotgun (WGS) entry which is preliminary data.</text>
</comment>
<dbReference type="GO" id="GO:0047429">
    <property type="term" value="F:nucleoside triphosphate diphosphatase activity"/>
    <property type="evidence" value="ECO:0007669"/>
    <property type="project" value="UniProtKB-EC"/>
</dbReference>
<comment type="catalytic activity">
    <reaction evidence="4">
        <text>a 2'-deoxyribonucleoside 5'-triphosphate + H2O = a 2'-deoxyribonucleoside 5'-phosphate + diphosphate + H(+)</text>
        <dbReference type="Rhea" id="RHEA:44644"/>
        <dbReference type="ChEBI" id="CHEBI:15377"/>
        <dbReference type="ChEBI" id="CHEBI:15378"/>
        <dbReference type="ChEBI" id="CHEBI:33019"/>
        <dbReference type="ChEBI" id="CHEBI:61560"/>
        <dbReference type="ChEBI" id="CHEBI:65317"/>
        <dbReference type="EC" id="3.6.1.9"/>
    </reaction>
</comment>
<evidence type="ECO:0000256" key="3">
    <source>
        <dbReference type="ARBA" id="ARBA00023080"/>
    </source>
</evidence>
<comment type="caution">
    <text evidence="4">Lacks conserved residue(s) required for the propagation of feature annotation.</text>
</comment>
<comment type="function">
    <text evidence="4">Nucleoside triphosphate pyrophosphatase. May have a dual role in cell division arrest and in preventing the incorporation of modified nucleotides into cellular nucleic acids.</text>
</comment>
<dbReference type="PANTHER" id="PTHR43213:SF5">
    <property type="entry name" value="BIFUNCTIONAL DTTP_UTP PYROPHOSPHATASE_METHYLTRANSFERASE PROTEIN-RELATED"/>
    <property type="match status" value="1"/>
</dbReference>
<dbReference type="InterPro" id="IPR003697">
    <property type="entry name" value="Maf-like"/>
</dbReference>
<dbReference type="OrthoDB" id="9813962at2"/>
<keyword evidence="6" id="KW-1185">Reference proteome</keyword>
<evidence type="ECO:0000313" key="6">
    <source>
        <dbReference type="Proteomes" id="UP000323142"/>
    </source>
</evidence>
<comment type="catalytic activity">
    <reaction evidence="4">
        <text>a ribonucleoside 5'-triphosphate + H2O = a ribonucleoside 5'-phosphate + diphosphate + H(+)</text>
        <dbReference type="Rhea" id="RHEA:23996"/>
        <dbReference type="ChEBI" id="CHEBI:15377"/>
        <dbReference type="ChEBI" id="CHEBI:15378"/>
        <dbReference type="ChEBI" id="CHEBI:33019"/>
        <dbReference type="ChEBI" id="CHEBI:58043"/>
        <dbReference type="ChEBI" id="CHEBI:61557"/>
        <dbReference type="EC" id="3.6.1.9"/>
    </reaction>
</comment>
<comment type="cofactor">
    <cofactor evidence="1 4">
        <name>a divalent metal cation</name>
        <dbReference type="ChEBI" id="CHEBI:60240"/>
    </cofactor>
</comment>
<gene>
    <name evidence="5" type="ORF">F0L46_07580</name>
</gene>
<keyword evidence="4" id="KW-0963">Cytoplasm</keyword>
<dbReference type="InterPro" id="IPR029001">
    <property type="entry name" value="ITPase-like_fam"/>
</dbReference>
<keyword evidence="3 4" id="KW-0546">Nucleotide metabolism</keyword>
<dbReference type="Gene3D" id="3.90.950.10">
    <property type="match status" value="1"/>
</dbReference>
<reference evidence="5 6" key="2">
    <citation type="submission" date="2019-09" db="EMBL/GenBank/DDBJ databases">
        <authorList>
            <person name="Jin C."/>
        </authorList>
    </citation>
    <scope>NUCLEOTIDE SEQUENCE [LARGE SCALE GENOMIC DNA]</scope>
    <source>
        <strain evidence="5 6">BN140002</strain>
    </source>
</reference>
<dbReference type="GO" id="GO:0009117">
    <property type="term" value="P:nucleotide metabolic process"/>
    <property type="evidence" value="ECO:0007669"/>
    <property type="project" value="UniProtKB-KW"/>
</dbReference>
<organism evidence="5 6">
    <name type="scientific">Salinarimonas soli</name>
    <dbReference type="NCBI Taxonomy" id="1638099"/>
    <lineage>
        <taxon>Bacteria</taxon>
        <taxon>Pseudomonadati</taxon>
        <taxon>Pseudomonadota</taxon>
        <taxon>Alphaproteobacteria</taxon>
        <taxon>Hyphomicrobiales</taxon>
        <taxon>Salinarimonadaceae</taxon>
        <taxon>Salinarimonas</taxon>
    </lineage>
</organism>
<keyword evidence="2 4" id="KW-0378">Hydrolase</keyword>
<dbReference type="Pfam" id="PF02545">
    <property type="entry name" value="Maf"/>
    <property type="match status" value="1"/>
</dbReference>
<evidence type="ECO:0000313" key="5">
    <source>
        <dbReference type="EMBL" id="KAA2237850.1"/>
    </source>
</evidence>
<evidence type="ECO:0000256" key="4">
    <source>
        <dbReference type="HAMAP-Rule" id="MF_00528"/>
    </source>
</evidence>
<sequence>MSAGLWRLARPLLLASGSQTRRELLTSAAIPLEVAGPRVDERAIEAEARAAGADPAGVATVLAAAKALDVSRRHRDRLVLGADQTLACEGTALHKPRDREEARSQIAFLSGRTHSLHSAVALARDGVLVGQLRDDARLTLRALAPEAIELYLDLAGDRATASVGAYQLEGVGIHLFERVEGDHATILGLPLLPLLGLLRETGALAL</sequence>
<comment type="subcellular location">
    <subcellularLocation>
        <location evidence="4">Cytoplasm</location>
    </subcellularLocation>
</comment>
<dbReference type="EC" id="3.6.1.9" evidence="4"/>
<proteinExistence type="inferred from homology"/>
<dbReference type="EMBL" id="VUOA01000017">
    <property type="protein sequence ID" value="KAA2237850.1"/>
    <property type="molecule type" value="Genomic_DNA"/>
</dbReference>
<accession>A0A5B2VH93</accession>
<dbReference type="RefSeq" id="WP_149816461.1">
    <property type="nucleotide sequence ID" value="NZ_VUOA01000017.1"/>
</dbReference>
<name>A0A5B2VH93_9HYPH</name>
<evidence type="ECO:0000256" key="2">
    <source>
        <dbReference type="ARBA" id="ARBA00022801"/>
    </source>
</evidence>
<evidence type="ECO:0000256" key="1">
    <source>
        <dbReference type="ARBA" id="ARBA00001968"/>
    </source>
</evidence>
<dbReference type="PIRSF" id="PIRSF006305">
    <property type="entry name" value="Maf"/>
    <property type="match status" value="1"/>
</dbReference>
<dbReference type="AlphaFoldDB" id="A0A5B2VH93"/>
<dbReference type="SUPFAM" id="SSF52972">
    <property type="entry name" value="ITPase-like"/>
    <property type="match status" value="1"/>
</dbReference>
<comment type="similarity">
    <text evidence="4">Belongs to the Maf family.</text>
</comment>
<reference evidence="5 6" key="1">
    <citation type="submission" date="2019-09" db="EMBL/GenBank/DDBJ databases">
        <title>Salinarimonas rosea gen. nov., sp. nov., a new member of the a-2 subgroup of the Proteobacteria.</title>
        <authorList>
            <person name="Liu J."/>
        </authorList>
    </citation>
    <scope>NUCLEOTIDE SEQUENCE [LARGE SCALE GENOMIC DNA]</scope>
    <source>
        <strain evidence="5 6">BN140002</strain>
    </source>
</reference>